<protein>
    <submittedName>
        <fullName evidence="1">Uncharacterized protein</fullName>
    </submittedName>
</protein>
<evidence type="ECO:0000313" key="2">
    <source>
        <dbReference type="Proteomes" id="UP000824533"/>
    </source>
</evidence>
<proteinExistence type="predicted"/>
<dbReference type="Proteomes" id="UP000824533">
    <property type="component" value="Linkage Group LG21"/>
</dbReference>
<sequence>MFRSLCLFVFIVLASAKHEIYDGYALYEVTVQSADQVTLVYDIENQLDLDVWSDAIPGKPGFVLVPEDKKDAFENELSNNGIQFTIESENIKELLDLEEQLLEEASKNKSNSTRLALPFNQIYTYHQVDEFLEQLAAAYPQVVTLVNAGKSFEGRDIKYVKISSTNFQDSSKPVVFLESLLHAREWVTLPATLYAIHKLVIDVTEQDLIRDIDWIILPIANPDGYVHTHVEARFWRKNRATGYMIGNLCLGVDLNRNFDISWSEASSNSVCSETFHGSGPFSEPETAIIRDIFLEHQGRIELFLDIHSFGSMILYGYGTGQLPANALWVNLVGVQMAQAIDAVKTSWNPNYIVGNVALVLYQASGSAMDFAKAAGVPFAYTFELPGHRFGLGALGFLVDANFIEQAGFETWEVFGKHEEYKGYKVYNIHLKTQSQQDNFHELKSDVVDFWRKPSLKYNVTGKAMVPPSHFEFFESKLEKLDLPWDVYIEDVYAYLNEKERQFESGSRNIDDRYLNRYYRYDEILNHLRTINETGIIGTNQQLELVEYGVTDRNRSLVYLKITNVETKPVIVVEAGLNPREWITIPAALYILDKLMEVNNINLLNEYDWIIIPVLNPDGYEYTHTNLRLWSKTLSTHSHLGFICPGVNLDRNFDLDWLHFDSSSSPCSNLYAGIEPFSEIETQMVRHLLEDFGSRMRLYVSLQNAGGFITYPWNYERAASGMFRENHLLAIDMVESMREKYEIDAGSLVFDRSSGTSTDYAREKGVLYTYAIGIVERDGVLIPESDINGIVEDVWAAVERAARSLVGINY</sequence>
<comment type="caution">
    <text evidence="1">The sequence shown here is derived from an EMBL/GenBank/DDBJ whole genome shotgun (WGS) entry which is preliminary data.</text>
</comment>
<name>A0ACC1CLP8_9NEOP</name>
<keyword evidence="2" id="KW-1185">Reference proteome</keyword>
<accession>A0ACC1CLP8</accession>
<gene>
    <name evidence="1" type="ORF">K1T71_011659</name>
</gene>
<dbReference type="EMBL" id="CM034407">
    <property type="protein sequence ID" value="KAJ0172520.1"/>
    <property type="molecule type" value="Genomic_DNA"/>
</dbReference>
<organism evidence="1 2">
    <name type="scientific">Dendrolimus kikuchii</name>
    <dbReference type="NCBI Taxonomy" id="765133"/>
    <lineage>
        <taxon>Eukaryota</taxon>
        <taxon>Metazoa</taxon>
        <taxon>Ecdysozoa</taxon>
        <taxon>Arthropoda</taxon>
        <taxon>Hexapoda</taxon>
        <taxon>Insecta</taxon>
        <taxon>Pterygota</taxon>
        <taxon>Neoptera</taxon>
        <taxon>Endopterygota</taxon>
        <taxon>Lepidoptera</taxon>
        <taxon>Glossata</taxon>
        <taxon>Ditrysia</taxon>
        <taxon>Bombycoidea</taxon>
        <taxon>Lasiocampidae</taxon>
        <taxon>Dendrolimus</taxon>
    </lineage>
</organism>
<reference evidence="1 2" key="1">
    <citation type="journal article" date="2021" name="Front. Genet.">
        <title>Chromosome-Level Genome Assembly Reveals Significant Gene Expansion in the Toll and IMD Signaling Pathways of Dendrolimus kikuchii.</title>
        <authorList>
            <person name="Zhou J."/>
            <person name="Wu P."/>
            <person name="Xiong Z."/>
            <person name="Liu N."/>
            <person name="Zhao N."/>
            <person name="Ji M."/>
            <person name="Qiu Y."/>
            <person name="Yang B."/>
        </authorList>
    </citation>
    <scope>NUCLEOTIDE SEQUENCE [LARGE SCALE GENOMIC DNA]</scope>
    <source>
        <strain evidence="1">Ann1</strain>
    </source>
</reference>
<evidence type="ECO:0000313" key="1">
    <source>
        <dbReference type="EMBL" id="KAJ0172520.1"/>
    </source>
</evidence>